<dbReference type="PANTHER" id="PTHR32125">
    <property type="entry name" value="2-C-METHYL-D-ERYTHRITOL 4-PHOSPHATE CYTIDYLYLTRANSFERASE, CHLOROPLASTIC"/>
    <property type="match status" value="1"/>
</dbReference>
<dbReference type="EMBL" id="JAOWKX010000003">
    <property type="protein sequence ID" value="MCV2884621.1"/>
    <property type="molecule type" value="Genomic_DNA"/>
</dbReference>
<sequence>MHNKPIFDVIVPAAGVGKRMRADRPKQYLTIHGQTLLEHTLNNLLSHPQIGRVILPLHPSDPYFDALDIAHHPRVHRVAGGKERADSVLSGLQTDDSSPWILVHDAARPCLKHSDLNKLLALAEQGTEGGILATPVRDTMKRAKTHMPNTVSHTEDRDGLWHALTPQFFPKAQLLTALLNGLSAGSNITDEASAMEQAGFTVNLIEGCSSNIKVTRPEDLALAEFYLNQRTS</sequence>
<proteinExistence type="inferred from homology"/>
<keyword evidence="9" id="KW-1185">Reference proteome</keyword>
<reference evidence="8 9" key="1">
    <citation type="submission" date="2022-10" db="EMBL/GenBank/DDBJ databases">
        <title>Aestuariibacter sp. AA17 isolated from Montipora capitata coral fragment.</title>
        <authorList>
            <person name="Emsley S.A."/>
            <person name="Pfannmuller K.M."/>
            <person name="Loughran R.M."/>
            <person name="Shlafstein M."/>
            <person name="Papke E."/>
            <person name="Saw J.H."/>
            <person name="Ushijima B."/>
            <person name="Videau P."/>
        </authorList>
    </citation>
    <scope>NUCLEOTIDE SEQUENCE [LARGE SCALE GENOMIC DNA]</scope>
    <source>
        <strain evidence="8 9">AA17</strain>
    </source>
</reference>
<comment type="catalytic activity">
    <reaction evidence="1 7">
        <text>2-C-methyl-D-erythritol 4-phosphate + CTP + H(+) = 4-CDP-2-C-methyl-D-erythritol + diphosphate</text>
        <dbReference type="Rhea" id="RHEA:13429"/>
        <dbReference type="ChEBI" id="CHEBI:15378"/>
        <dbReference type="ChEBI" id="CHEBI:33019"/>
        <dbReference type="ChEBI" id="CHEBI:37563"/>
        <dbReference type="ChEBI" id="CHEBI:57823"/>
        <dbReference type="ChEBI" id="CHEBI:58262"/>
        <dbReference type="EC" id="2.7.7.60"/>
    </reaction>
</comment>
<evidence type="ECO:0000256" key="2">
    <source>
        <dbReference type="ARBA" id="ARBA00004787"/>
    </source>
</evidence>
<accession>A0ABT3A7H1</accession>
<evidence type="ECO:0000256" key="5">
    <source>
        <dbReference type="ARBA" id="ARBA00022695"/>
    </source>
</evidence>
<dbReference type="CDD" id="cd02516">
    <property type="entry name" value="CDP-ME_synthetase"/>
    <property type="match status" value="1"/>
</dbReference>
<keyword evidence="6 7" id="KW-0414">Isoprene biosynthesis</keyword>
<dbReference type="SUPFAM" id="SSF53448">
    <property type="entry name" value="Nucleotide-diphospho-sugar transferases"/>
    <property type="match status" value="1"/>
</dbReference>
<comment type="function">
    <text evidence="7">Catalyzes the formation of 4-diphosphocytidyl-2-C-methyl-D-erythritol from CTP and 2-C-methyl-D-erythritol 4-phosphate (MEP).</text>
</comment>
<comment type="caution">
    <text evidence="8">The sequence shown here is derived from an EMBL/GenBank/DDBJ whole genome shotgun (WGS) entry which is preliminary data.</text>
</comment>
<evidence type="ECO:0000256" key="4">
    <source>
        <dbReference type="ARBA" id="ARBA00022679"/>
    </source>
</evidence>
<evidence type="ECO:0000256" key="1">
    <source>
        <dbReference type="ARBA" id="ARBA00001282"/>
    </source>
</evidence>
<feature type="site" description="Positions MEP for the nucleophilic attack" evidence="7">
    <location>
        <position position="157"/>
    </location>
</feature>
<dbReference type="Pfam" id="PF01128">
    <property type="entry name" value="IspD"/>
    <property type="match status" value="1"/>
</dbReference>
<evidence type="ECO:0000313" key="9">
    <source>
        <dbReference type="Proteomes" id="UP001652504"/>
    </source>
</evidence>
<comment type="similarity">
    <text evidence="3 7">Belongs to the IspD/TarI cytidylyltransferase family. IspD subfamily.</text>
</comment>
<dbReference type="Gene3D" id="3.90.550.10">
    <property type="entry name" value="Spore Coat Polysaccharide Biosynthesis Protein SpsA, Chain A"/>
    <property type="match status" value="1"/>
</dbReference>
<keyword evidence="5 7" id="KW-0548">Nucleotidyltransferase</keyword>
<dbReference type="PROSITE" id="PS01295">
    <property type="entry name" value="ISPD"/>
    <property type="match status" value="1"/>
</dbReference>
<feature type="site" description="Transition state stabilizer" evidence="7">
    <location>
        <position position="26"/>
    </location>
</feature>
<dbReference type="InterPro" id="IPR034683">
    <property type="entry name" value="IspD/TarI"/>
</dbReference>
<evidence type="ECO:0000256" key="7">
    <source>
        <dbReference type="HAMAP-Rule" id="MF_00108"/>
    </source>
</evidence>
<name>A0ABT3A7H1_9ALTE</name>
<dbReference type="Proteomes" id="UP001652504">
    <property type="component" value="Unassembled WGS sequence"/>
</dbReference>
<evidence type="ECO:0000313" key="8">
    <source>
        <dbReference type="EMBL" id="MCV2884621.1"/>
    </source>
</evidence>
<feature type="site" description="Transition state stabilizer" evidence="7">
    <location>
        <position position="19"/>
    </location>
</feature>
<dbReference type="InterPro" id="IPR018294">
    <property type="entry name" value="ISPD_synthase_CS"/>
</dbReference>
<gene>
    <name evidence="7 8" type="primary">ispD</name>
    <name evidence="8" type="ORF">OE749_07930</name>
</gene>
<dbReference type="EC" id="2.7.7.60" evidence="7"/>
<dbReference type="PANTHER" id="PTHR32125:SF4">
    <property type="entry name" value="2-C-METHYL-D-ERYTHRITOL 4-PHOSPHATE CYTIDYLYLTRANSFERASE, CHLOROPLASTIC"/>
    <property type="match status" value="1"/>
</dbReference>
<dbReference type="InterPro" id="IPR029044">
    <property type="entry name" value="Nucleotide-diphossugar_trans"/>
</dbReference>
<dbReference type="HAMAP" id="MF_00108">
    <property type="entry name" value="IspD"/>
    <property type="match status" value="1"/>
</dbReference>
<comment type="pathway">
    <text evidence="2 7">Isoprenoid biosynthesis; isopentenyl diphosphate biosynthesis via DXP pathway; isopentenyl diphosphate from 1-deoxy-D-xylulose 5-phosphate: step 2/6.</text>
</comment>
<protein>
    <recommendedName>
        <fullName evidence="7">2-C-methyl-D-erythritol 4-phosphate cytidylyltransferase</fullName>
        <ecNumber evidence="7">2.7.7.60</ecNumber>
    </recommendedName>
    <alternativeName>
        <fullName evidence="7">4-diphosphocytidyl-2C-methyl-D-erythritol synthase</fullName>
    </alternativeName>
    <alternativeName>
        <fullName evidence="7">MEP cytidylyltransferase</fullName>
        <shortName evidence="7">MCT</shortName>
    </alternativeName>
</protein>
<feature type="site" description="Positions MEP for the nucleophilic attack" evidence="7">
    <location>
        <position position="213"/>
    </location>
</feature>
<evidence type="ECO:0000256" key="3">
    <source>
        <dbReference type="ARBA" id="ARBA00009789"/>
    </source>
</evidence>
<dbReference type="RefSeq" id="WP_263711899.1">
    <property type="nucleotide sequence ID" value="NZ_JAOWKX010000003.1"/>
</dbReference>
<dbReference type="NCBIfam" id="TIGR00453">
    <property type="entry name" value="ispD"/>
    <property type="match status" value="1"/>
</dbReference>
<dbReference type="InterPro" id="IPR050088">
    <property type="entry name" value="IspD/TarI_cytidylyltransf_bact"/>
</dbReference>
<dbReference type="InterPro" id="IPR001228">
    <property type="entry name" value="IspD"/>
</dbReference>
<organism evidence="8 9">
    <name type="scientific">Fluctibacter corallii</name>
    <dbReference type="NCBI Taxonomy" id="2984329"/>
    <lineage>
        <taxon>Bacteria</taxon>
        <taxon>Pseudomonadati</taxon>
        <taxon>Pseudomonadota</taxon>
        <taxon>Gammaproteobacteria</taxon>
        <taxon>Alteromonadales</taxon>
        <taxon>Alteromonadaceae</taxon>
        <taxon>Fluctibacter</taxon>
    </lineage>
</organism>
<evidence type="ECO:0000256" key="6">
    <source>
        <dbReference type="ARBA" id="ARBA00023229"/>
    </source>
</evidence>
<keyword evidence="4 7" id="KW-0808">Transferase</keyword>
<dbReference type="GO" id="GO:0050518">
    <property type="term" value="F:2-C-methyl-D-erythritol 4-phosphate cytidylyltransferase activity"/>
    <property type="evidence" value="ECO:0007669"/>
    <property type="project" value="UniProtKB-EC"/>
</dbReference>